<evidence type="ECO:0000256" key="7">
    <source>
        <dbReference type="ARBA" id="ARBA00023239"/>
    </source>
</evidence>
<comment type="catalytic activity">
    <reaction evidence="1 8">
        <text>1-(2-carboxyphenylamino)-1-deoxy-D-ribulose 5-phosphate + H(+) = (1S,2R)-1-C-(indol-3-yl)glycerol 3-phosphate + CO2 + H2O</text>
        <dbReference type="Rhea" id="RHEA:23476"/>
        <dbReference type="ChEBI" id="CHEBI:15377"/>
        <dbReference type="ChEBI" id="CHEBI:15378"/>
        <dbReference type="ChEBI" id="CHEBI:16526"/>
        <dbReference type="ChEBI" id="CHEBI:58613"/>
        <dbReference type="ChEBI" id="CHEBI:58866"/>
        <dbReference type="EC" id="4.1.1.48"/>
    </reaction>
</comment>
<dbReference type="HAMAP" id="MF_00134_A">
    <property type="entry name" value="IGPS_A"/>
    <property type="match status" value="1"/>
</dbReference>
<keyword evidence="4 8" id="KW-0210">Decarboxylase</keyword>
<dbReference type="SUPFAM" id="SSF51366">
    <property type="entry name" value="Ribulose-phoshate binding barrel"/>
    <property type="match status" value="1"/>
</dbReference>
<dbReference type="EC" id="4.1.1.48" evidence="8"/>
<keyword evidence="7 8" id="KW-0456">Lyase</keyword>
<evidence type="ECO:0000313" key="11">
    <source>
        <dbReference type="Proteomes" id="UP000637074"/>
    </source>
</evidence>
<feature type="domain" description="Indole-3-glycerol phosphate synthase" evidence="9">
    <location>
        <begin position="5"/>
        <end position="252"/>
    </location>
</feature>
<comment type="similarity">
    <text evidence="8">Belongs to the TrpC family.</text>
</comment>
<dbReference type="InterPro" id="IPR011060">
    <property type="entry name" value="RibuloseP-bd_barrel"/>
</dbReference>
<dbReference type="CDD" id="cd00331">
    <property type="entry name" value="IGPS"/>
    <property type="match status" value="1"/>
</dbReference>
<dbReference type="EMBL" id="BNDS01000006">
    <property type="protein sequence ID" value="GHH98346.1"/>
    <property type="molecule type" value="Genomic_DNA"/>
</dbReference>
<dbReference type="InterPro" id="IPR013798">
    <property type="entry name" value="Indole-3-glycerol_P_synth_dom"/>
</dbReference>
<dbReference type="RefSeq" id="WP_191272086.1">
    <property type="nucleotide sequence ID" value="NZ_BNDS01000006.1"/>
</dbReference>
<keyword evidence="5 8" id="KW-0822">Tryptophan biosynthesis</keyword>
<evidence type="ECO:0000256" key="5">
    <source>
        <dbReference type="ARBA" id="ARBA00022822"/>
    </source>
</evidence>
<name>A0ABQ3N2N3_9BACI</name>
<dbReference type="NCBIfam" id="NF001371">
    <property type="entry name" value="PRK00278.1-3"/>
    <property type="match status" value="1"/>
</dbReference>
<evidence type="ECO:0000256" key="2">
    <source>
        <dbReference type="ARBA" id="ARBA00004696"/>
    </source>
</evidence>
<sequence length="263" mass="28890">MGTILDQIIEQKRKEVKLLRENRNVIPEPHFKKRSLIEKLEKADEIAIIAEFKRASPSKGTINNSVKPAEQAAIYEKNGASAISVLTDQTFFKGSFSDLIAVREAVELPILCKDFIIDPLQIDQASGCGADLVLLIVAALNEEELQALYQYAKNNGLEVLMEVHNQAELEIALRTGAKLIGVNNRDLKTFHVSLEVTEKLAAMVKSSGAFLISESGLHHIQDVERVRNSGANGILVGEAFMKSSSLGKTLNEFQLPLVKGAKQ</sequence>
<dbReference type="NCBIfam" id="NF001377">
    <property type="entry name" value="PRK00278.2-4"/>
    <property type="match status" value="1"/>
</dbReference>
<accession>A0ABQ3N2N3</accession>
<gene>
    <name evidence="8 10" type="primary">trpC</name>
    <name evidence="10" type="ORF">AM1BK_18890</name>
</gene>
<reference evidence="10 11" key="1">
    <citation type="journal article" date="2022" name="Int. J. Syst. Evol. Microbiol.">
        <title>Neobacillus kokaensis sp. nov., isolated from soil.</title>
        <authorList>
            <person name="Yuki K."/>
            <person name="Matsubara H."/>
            <person name="Yamaguchi S."/>
        </authorList>
    </citation>
    <scope>NUCLEOTIDE SEQUENCE [LARGE SCALE GENOMIC DNA]</scope>
    <source>
        <strain evidence="10 11">LOB 377</strain>
    </source>
</reference>
<comment type="caution">
    <text evidence="10">The sequence shown here is derived from an EMBL/GenBank/DDBJ whole genome shotgun (WGS) entry which is preliminary data.</text>
</comment>
<keyword evidence="6 8" id="KW-0057">Aromatic amino acid biosynthesis</keyword>
<dbReference type="InterPro" id="IPR045186">
    <property type="entry name" value="Indole-3-glycerol_P_synth"/>
</dbReference>
<dbReference type="InterPro" id="IPR013785">
    <property type="entry name" value="Aldolase_TIM"/>
</dbReference>
<evidence type="ECO:0000256" key="4">
    <source>
        <dbReference type="ARBA" id="ARBA00022793"/>
    </source>
</evidence>
<evidence type="ECO:0000313" key="10">
    <source>
        <dbReference type="EMBL" id="GHH98346.1"/>
    </source>
</evidence>
<dbReference type="Proteomes" id="UP000637074">
    <property type="component" value="Unassembled WGS sequence"/>
</dbReference>
<dbReference type="PROSITE" id="PS00614">
    <property type="entry name" value="IGPS"/>
    <property type="match status" value="1"/>
</dbReference>
<evidence type="ECO:0000256" key="6">
    <source>
        <dbReference type="ARBA" id="ARBA00023141"/>
    </source>
</evidence>
<comment type="pathway">
    <text evidence="2 8">Amino-acid biosynthesis; L-tryptophan biosynthesis; L-tryptophan from chorismate: step 4/5.</text>
</comment>
<evidence type="ECO:0000259" key="9">
    <source>
        <dbReference type="Pfam" id="PF00218"/>
    </source>
</evidence>
<evidence type="ECO:0000256" key="1">
    <source>
        <dbReference type="ARBA" id="ARBA00001633"/>
    </source>
</evidence>
<dbReference type="HAMAP" id="MF_00134_B">
    <property type="entry name" value="IGPS_B"/>
    <property type="match status" value="1"/>
</dbReference>
<dbReference type="Gene3D" id="3.20.20.70">
    <property type="entry name" value="Aldolase class I"/>
    <property type="match status" value="1"/>
</dbReference>
<dbReference type="PANTHER" id="PTHR22854:SF2">
    <property type="entry name" value="INDOLE-3-GLYCEROL-PHOSPHATE SYNTHASE"/>
    <property type="match status" value="1"/>
</dbReference>
<protein>
    <recommendedName>
        <fullName evidence="8">Indole-3-glycerol phosphate synthase</fullName>
        <shortName evidence="8">IGPS</shortName>
        <ecNumber evidence="8">4.1.1.48</ecNumber>
    </recommendedName>
</protein>
<keyword evidence="3 8" id="KW-0028">Amino-acid biosynthesis</keyword>
<evidence type="ECO:0000256" key="8">
    <source>
        <dbReference type="HAMAP-Rule" id="MF_00134"/>
    </source>
</evidence>
<dbReference type="PANTHER" id="PTHR22854">
    <property type="entry name" value="TRYPTOPHAN BIOSYNTHESIS PROTEIN"/>
    <property type="match status" value="1"/>
</dbReference>
<proteinExistence type="inferred from homology"/>
<keyword evidence="11" id="KW-1185">Reference proteome</keyword>
<organism evidence="10 11">
    <name type="scientific">Neobacillus kokaensis</name>
    <dbReference type="NCBI Taxonomy" id="2759023"/>
    <lineage>
        <taxon>Bacteria</taxon>
        <taxon>Bacillati</taxon>
        <taxon>Bacillota</taxon>
        <taxon>Bacilli</taxon>
        <taxon>Bacillales</taxon>
        <taxon>Bacillaceae</taxon>
        <taxon>Neobacillus</taxon>
    </lineage>
</organism>
<dbReference type="Pfam" id="PF00218">
    <property type="entry name" value="IGPS"/>
    <property type="match status" value="1"/>
</dbReference>
<dbReference type="InterPro" id="IPR001468">
    <property type="entry name" value="Indole-3-GlycerolPSynthase_CS"/>
</dbReference>
<evidence type="ECO:0000256" key="3">
    <source>
        <dbReference type="ARBA" id="ARBA00022605"/>
    </source>
</evidence>